<dbReference type="AlphaFoldDB" id="A0A0A9EEZ7"/>
<feature type="compositionally biased region" description="Pro residues" evidence="1">
    <location>
        <begin position="58"/>
        <end position="70"/>
    </location>
</feature>
<evidence type="ECO:0000313" key="2">
    <source>
        <dbReference type="EMBL" id="JAD99359.1"/>
    </source>
</evidence>
<evidence type="ECO:0000256" key="1">
    <source>
        <dbReference type="SAM" id="MobiDB-lite"/>
    </source>
</evidence>
<feature type="compositionally biased region" description="Low complexity" evidence="1">
    <location>
        <begin position="73"/>
        <end position="86"/>
    </location>
</feature>
<feature type="compositionally biased region" description="Low complexity" evidence="1">
    <location>
        <begin position="7"/>
        <end position="44"/>
    </location>
</feature>
<feature type="region of interest" description="Disordered" evidence="1">
    <location>
        <begin position="1"/>
        <end position="96"/>
    </location>
</feature>
<accession>A0A0A9EEZ7</accession>
<feature type="compositionally biased region" description="Basic residues" evidence="1">
    <location>
        <begin position="87"/>
        <end position="96"/>
    </location>
</feature>
<sequence length="96" mass="10215">MAGATTRSWRSPPRPSCSAASRCRSSPSRRSLPDRSGSPRSSGTAPPPPRPHHHRHPPPPSPARPPPPWEPWRAGSRTPAASGAARGRTRRPRGGG</sequence>
<dbReference type="EMBL" id="GBRH01198536">
    <property type="protein sequence ID" value="JAD99359.1"/>
    <property type="molecule type" value="Transcribed_RNA"/>
</dbReference>
<name>A0A0A9EEZ7_ARUDO</name>
<organism evidence="2">
    <name type="scientific">Arundo donax</name>
    <name type="common">Giant reed</name>
    <name type="synonym">Donax arundinaceus</name>
    <dbReference type="NCBI Taxonomy" id="35708"/>
    <lineage>
        <taxon>Eukaryota</taxon>
        <taxon>Viridiplantae</taxon>
        <taxon>Streptophyta</taxon>
        <taxon>Embryophyta</taxon>
        <taxon>Tracheophyta</taxon>
        <taxon>Spermatophyta</taxon>
        <taxon>Magnoliopsida</taxon>
        <taxon>Liliopsida</taxon>
        <taxon>Poales</taxon>
        <taxon>Poaceae</taxon>
        <taxon>PACMAD clade</taxon>
        <taxon>Arundinoideae</taxon>
        <taxon>Arundineae</taxon>
        <taxon>Arundo</taxon>
    </lineage>
</organism>
<reference evidence="2" key="2">
    <citation type="journal article" date="2015" name="Data Brief">
        <title>Shoot transcriptome of the giant reed, Arundo donax.</title>
        <authorList>
            <person name="Barrero R.A."/>
            <person name="Guerrero F.D."/>
            <person name="Moolhuijzen P."/>
            <person name="Goolsby J.A."/>
            <person name="Tidwell J."/>
            <person name="Bellgard S.E."/>
            <person name="Bellgard M.I."/>
        </authorList>
    </citation>
    <scope>NUCLEOTIDE SEQUENCE</scope>
    <source>
        <tissue evidence="2">Shoot tissue taken approximately 20 cm above the soil surface</tissue>
    </source>
</reference>
<reference evidence="2" key="1">
    <citation type="submission" date="2014-09" db="EMBL/GenBank/DDBJ databases">
        <authorList>
            <person name="Magalhaes I.L.F."/>
            <person name="Oliveira U."/>
            <person name="Santos F.R."/>
            <person name="Vidigal T.H.D.A."/>
            <person name="Brescovit A.D."/>
            <person name="Santos A.J."/>
        </authorList>
    </citation>
    <scope>NUCLEOTIDE SEQUENCE</scope>
    <source>
        <tissue evidence="2">Shoot tissue taken approximately 20 cm above the soil surface</tissue>
    </source>
</reference>
<protein>
    <submittedName>
        <fullName evidence="2">Uncharacterized protein</fullName>
    </submittedName>
</protein>
<proteinExistence type="predicted"/>